<comment type="caution">
    <text evidence="1">The sequence shown here is derived from an EMBL/GenBank/DDBJ whole genome shotgun (WGS) entry which is preliminary data.</text>
</comment>
<dbReference type="EMBL" id="BLKG01000003">
    <property type="protein sequence ID" value="GFF71504.1"/>
    <property type="molecule type" value="Genomic_DNA"/>
</dbReference>
<protein>
    <submittedName>
        <fullName evidence="1">Uncharacterized protein</fullName>
    </submittedName>
</protein>
<sequence length="133" mass="14818">MISMSLDTSFSDIHHERSRLILTSLAVAVSSTVAVKVATGEQIYSGVNYAVAWKEGQDLCRFNQLLAPVSDNPCDRSFWIDNVNYHLAYCGTDNFGLYKADGSRVGGCTRVSDQKFHCDSPWHDVIKHWVCGN</sequence>
<evidence type="ECO:0000313" key="2">
    <source>
        <dbReference type="Proteomes" id="UP000465266"/>
    </source>
</evidence>
<reference evidence="1 2" key="1">
    <citation type="submission" date="2020-01" db="EMBL/GenBank/DDBJ databases">
        <title>Draft genome sequence of Aspergillus udagawae IFM 53868.</title>
        <authorList>
            <person name="Takahashi H."/>
            <person name="Yaguchi T."/>
        </authorList>
    </citation>
    <scope>NUCLEOTIDE SEQUENCE [LARGE SCALE GENOMIC DNA]</scope>
    <source>
        <strain evidence="1 2">IFM 53868</strain>
    </source>
</reference>
<organism evidence="1 2">
    <name type="scientific">Aspergillus udagawae</name>
    <dbReference type="NCBI Taxonomy" id="91492"/>
    <lineage>
        <taxon>Eukaryota</taxon>
        <taxon>Fungi</taxon>
        <taxon>Dikarya</taxon>
        <taxon>Ascomycota</taxon>
        <taxon>Pezizomycotina</taxon>
        <taxon>Eurotiomycetes</taxon>
        <taxon>Eurotiomycetidae</taxon>
        <taxon>Eurotiales</taxon>
        <taxon>Aspergillaceae</taxon>
        <taxon>Aspergillus</taxon>
        <taxon>Aspergillus subgen. Fumigati</taxon>
    </lineage>
</organism>
<accession>A0ABQ1A1S3</accession>
<keyword evidence="2" id="KW-1185">Reference proteome</keyword>
<evidence type="ECO:0000313" key="1">
    <source>
        <dbReference type="EMBL" id="GFF71504.1"/>
    </source>
</evidence>
<gene>
    <name evidence="1" type="ORF">IFM53868_00579</name>
</gene>
<name>A0ABQ1A1S3_9EURO</name>
<dbReference type="Proteomes" id="UP000465266">
    <property type="component" value="Unassembled WGS sequence"/>
</dbReference>
<proteinExistence type="predicted"/>